<dbReference type="PROSITE" id="PS50878">
    <property type="entry name" value="RT_POL"/>
    <property type="match status" value="1"/>
</dbReference>
<accession>A0AAV3WIR3</accession>
<dbReference type="EMBL" id="BLAY01000067">
    <property type="protein sequence ID" value="GET39534.1"/>
    <property type="molecule type" value="Genomic_DNA"/>
</dbReference>
<dbReference type="InterPro" id="IPR000477">
    <property type="entry name" value="RT_dom"/>
</dbReference>
<dbReference type="AlphaFoldDB" id="A0AAV3WIR3"/>
<keyword evidence="3" id="KW-0548">Nucleotidyltransferase</keyword>
<dbReference type="Pfam" id="PF00078">
    <property type="entry name" value="RVT_1"/>
    <property type="match status" value="1"/>
</dbReference>
<dbReference type="EMBL" id="BLAY01000067">
    <property type="protein sequence ID" value="GET39531.1"/>
    <property type="molecule type" value="Genomic_DNA"/>
</dbReference>
<feature type="domain" description="Reverse transcriptase" evidence="1">
    <location>
        <begin position="1"/>
        <end position="82"/>
    </location>
</feature>
<dbReference type="Proteomes" id="UP001050975">
    <property type="component" value="Unassembled WGS sequence"/>
</dbReference>
<organism evidence="3 4">
    <name type="scientific">Microseira wollei NIES-4236</name>
    <dbReference type="NCBI Taxonomy" id="2530354"/>
    <lineage>
        <taxon>Bacteria</taxon>
        <taxon>Bacillati</taxon>
        <taxon>Cyanobacteriota</taxon>
        <taxon>Cyanophyceae</taxon>
        <taxon>Oscillatoriophycideae</taxon>
        <taxon>Aerosakkonematales</taxon>
        <taxon>Aerosakkonemataceae</taxon>
        <taxon>Microseira</taxon>
    </lineage>
</organism>
<dbReference type="InterPro" id="IPR043502">
    <property type="entry name" value="DNA/RNA_pol_sf"/>
</dbReference>
<evidence type="ECO:0000313" key="4">
    <source>
        <dbReference type="Proteomes" id="UP001050975"/>
    </source>
</evidence>
<evidence type="ECO:0000259" key="1">
    <source>
        <dbReference type="PROSITE" id="PS50878"/>
    </source>
</evidence>
<comment type="caution">
    <text evidence="3">The sequence shown here is derived from an EMBL/GenBank/DDBJ whole genome shotgun (WGS) entry which is preliminary data.</text>
</comment>
<evidence type="ECO:0000313" key="3">
    <source>
        <dbReference type="EMBL" id="GET39534.1"/>
    </source>
</evidence>
<gene>
    <name evidence="2" type="ORF">MiSe_43010</name>
    <name evidence="3" type="ORF">MiSe_43040</name>
</gene>
<reference evidence="3" key="1">
    <citation type="submission" date="2019-10" db="EMBL/GenBank/DDBJ databases">
        <title>Draft genome sequece of Microseira wollei NIES-4236.</title>
        <authorList>
            <person name="Yamaguchi H."/>
            <person name="Suzuki S."/>
            <person name="Kawachi M."/>
        </authorList>
    </citation>
    <scope>NUCLEOTIDE SEQUENCE</scope>
    <source>
        <strain evidence="3">NIES-4236</strain>
    </source>
</reference>
<sequence>MEEKVKQYAETLKGRKGNNRKALSLIRYADDFVILHESLDVILDCQKIINEWLAEMGLELKPSKTKITHTLNKHNGEIGFEF</sequence>
<dbReference type="SUPFAM" id="SSF56672">
    <property type="entry name" value="DNA/RNA polymerases"/>
    <property type="match status" value="1"/>
</dbReference>
<dbReference type="GO" id="GO:0003964">
    <property type="term" value="F:RNA-directed DNA polymerase activity"/>
    <property type="evidence" value="ECO:0007669"/>
    <property type="project" value="UniProtKB-KW"/>
</dbReference>
<keyword evidence="3" id="KW-0695">RNA-directed DNA polymerase</keyword>
<proteinExistence type="predicted"/>
<protein>
    <submittedName>
        <fullName evidence="3">RNA-directed DNA polymerase</fullName>
    </submittedName>
</protein>
<evidence type="ECO:0000313" key="2">
    <source>
        <dbReference type="EMBL" id="GET39531.1"/>
    </source>
</evidence>
<keyword evidence="4" id="KW-1185">Reference proteome</keyword>
<keyword evidence="3" id="KW-0808">Transferase</keyword>
<name>A0AAV3WIR3_9CYAN</name>